<accession>A0A4S2MHY1</accession>
<evidence type="ECO:0000313" key="2">
    <source>
        <dbReference type="EMBL" id="TGZ76315.1"/>
    </source>
</evidence>
<gene>
    <name evidence="2" type="ORF">EX30DRAFT_344984</name>
</gene>
<dbReference type="EMBL" id="ML220185">
    <property type="protein sequence ID" value="TGZ76315.1"/>
    <property type="molecule type" value="Genomic_DNA"/>
</dbReference>
<protein>
    <submittedName>
        <fullName evidence="2">Uncharacterized protein</fullName>
    </submittedName>
</protein>
<evidence type="ECO:0000313" key="3">
    <source>
        <dbReference type="Proteomes" id="UP000298138"/>
    </source>
</evidence>
<name>A0A4S2MHY1_9PEZI</name>
<dbReference type="InParanoid" id="A0A4S2MHY1"/>
<proteinExistence type="predicted"/>
<dbReference type="AlphaFoldDB" id="A0A4S2MHY1"/>
<keyword evidence="3" id="KW-1185">Reference proteome</keyword>
<evidence type="ECO:0000256" key="1">
    <source>
        <dbReference type="SAM" id="MobiDB-lite"/>
    </source>
</evidence>
<sequence>MRGPATAATTIGAAPAPAPVRAPPMRDTAILIGAGLPVDLEPAVSHPSGTQTRGGAHWGHGLLCGRTRQV</sequence>
<dbReference type="Proteomes" id="UP000298138">
    <property type="component" value="Unassembled WGS sequence"/>
</dbReference>
<reference evidence="2 3" key="1">
    <citation type="submission" date="2019-04" db="EMBL/GenBank/DDBJ databases">
        <title>Comparative genomics and transcriptomics to analyze fruiting body development in filamentous ascomycetes.</title>
        <authorList>
            <consortium name="DOE Joint Genome Institute"/>
            <person name="Lutkenhaus R."/>
            <person name="Traeger S."/>
            <person name="Breuer J."/>
            <person name="Kuo A."/>
            <person name="Lipzen A."/>
            <person name="Pangilinan J."/>
            <person name="Dilworth D."/>
            <person name="Sandor L."/>
            <person name="Poggeler S."/>
            <person name="Barry K."/>
            <person name="Grigoriev I.V."/>
            <person name="Nowrousian M."/>
        </authorList>
    </citation>
    <scope>NUCLEOTIDE SEQUENCE [LARGE SCALE GENOMIC DNA]</scope>
    <source>
        <strain evidence="2 3">CBS 389.68</strain>
    </source>
</reference>
<feature type="region of interest" description="Disordered" evidence="1">
    <location>
        <begin position="1"/>
        <end position="23"/>
    </location>
</feature>
<feature type="compositionally biased region" description="Low complexity" evidence="1">
    <location>
        <begin position="1"/>
        <end position="15"/>
    </location>
</feature>
<organism evidence="2 3">
    <name type="scientific">Ascodesmis nigricans</name>
    <dbReference type="NCBI Taxonomy" id="341454"/>
    <lineage>
        <taxon>Eukaryota</taxon>
        <taxon>Fungi</taxon>
        <taxon>Dikarya</taxon>
        <taxon>Ascomycota</taxon>
        <taxon>Pezizomycotina</taxon>
        <taxon>Pezizomycetes</taxon>
        <taxon>Pezizales</taxon>
        <taxon>Ascodesmidaceae</taxon>
        <taxon>Ascodesmis</taxon>
    </lineage>
</organism>
<feature type="region of interest" description="Disordered" evidence="1">
    <location>
        <begin position="42"/>
        <end position="70"/>
    </location>
</feature>